<dbReference type="OrthoDB" id="9776275at2"/>
<dbReference type="EMBL" id="FQVF01000003">
    <property type="protein sequence ID" value="SHE65481.1"/>
    <property type="molecule type" value="Genomic_DNA"/>
</dbReference>
<evidence type="ECO:0000313" key="2">
    <source>
        <dbReference type="Proteomes" id="UP000184517"/>
    </source>
</evidence>
<evidence type="ECO:0008006" key="3">
    <source>
        <dbReference type="Google" id="ProtNLM"/>
    </source>
</evidence>
<dbReference type="InterPro" id="IPR018707">
    <property type="entry name" value="LpxR"/>
</dbReference>
<dbReference type="Proteomes" id="UP000184517">
    <property type="component" value="Unassembled WGS sequence"/>
</dbReference>
<dbReference type="Gene3D" id="2.40.128.140">
    <property type="entry name" value="Outer membrane protein"/>
    <property type="match status" value="1"/>
</dbReference>
<dbReference type="InterPro" id="IPR037107">
    <property type="entry name" value="Put_OMP_sf"/>
</dbReference>
<gene>
    <name evidence="1" type="ORF">SAMN02745753_00595</name>
</gene>
<accession>A0A1M4V916</accession>
<organism evidence="1 2">
    <name type="scientific">Marinomonas polaris DSM 16579</name>
    <dbReference type="NCBI Taxonomy" id="1122206"/>
    <lineage>
        <taxon>Bacteria</taxon>
        <taxon>Pseudomonadati</taxon>
        <taxon>Pseudomonadota</taxon>
        <taxon>Gammaproteobacteria</taxon>
        <taxon>Oceanospirillales</taxon>
        <taxon>Oceanospirillaceae</taxon>
        <taxon>Marinomonas</taxon>
    </lineage>
</organism>
<dbReference type="STRING" id="1122206.SAMN02745753_00595"/>
<dbReference type="AlphaFoldDB" id="A0A1M4V916"/>
<sequence>MGGQCGAVSNNQKGLIRLRKCFIGFCWIFMLPAYADVNWMSATLDNDFFVNEDNGYTNGIYVSFFEISDNAQSIQQPVFWVKPLLWSMPNENVKTSVNIYSAGQTLTTPYDIEEKVPAEGTFPYSALLSFTNTYISVTPNYADRVSTTLGVVGPIAMGEQTQKAVHRVISAKTPRGWDTQLKNEVVFELSRGRTWRAWVADNGRTDVLSGANASIGTLRSGVNTGIMLRYGQNLDDSYATVLLAESRTSNPIAVNEGWFVFAGVEVGYTFNQIFTDGNTFRNSRSIDYNHNSNSFTTGLTYSWGDMALAFAINSPFSIDGDKNDREMDKFTRYGTLTFSWQI</sequence>
<dbReference type="Pfam" id="PF09982">
    <property type="entry name" value="LpxR"/>
    <property type="match status" value="1"/>
</dbReference>
<protein>
    <recommendedName>
        <fullName evidence="3">Lipid A deacylase LpxR family protein</fullName>
    </recommendedName>
</protein>
<reference evidence="2" key="1">
    <citation type="submission" date="2016-11" db="EMBL/GenBank/DDBJ databases">
        <authorList>
            <person name="Varghese N."/>
            <person name="Submissions S."/>
        </authorList>
    </citation>
    <scope>NUCLEOTIDE SEQUENCE [LARGE SCALE GENOMIC DNA]</scope>
    <source>
        <strain evidence="2">DSM 16579</strain>
    </source>
</reference>
<keyword evidence="2" id="KW-1185">Reference proteome</keyword>
<evidence type="ECO:0000313" key="1">
    <source>
        <dbReference type="EMBL" id="SHE65481.1"/>
    </source>
</evidence>
<name>A0A1M4V916_9GAMM</name>
<proteinExistence type="predicted"/>